<feature type="region of interest" description="Disordered" evidence="1">
    <location>
        <begin position="98"/>
        <end position="121"/>
    </location>
</feature>
<accession>A0A2S9XFE9</accession>
<dbReference type="Proteomes" id="UP000238823">
    <property type="component" value="Unassembled WGS sequence"/>
</dbReference>
<dbReference type="SMART" id="SM00460">
    <property type="entry name" value="TGc"/>
    <property type="match status" value="1"/>
</dbReference>
<sequence>MIDGASKDAMLAARSLMDIPGADNAAAIRTRADRMIREGIEDDAARGLAVDLAWALARGLDGKDRKRLEQLAKAVKLEPADDRPKRAEGTREALEDMARDHAEGRKRLGQRAAATSDERATRFVRERRARPAPRALEQVRSKPLAELTPGHEWTFVRVGNAGLFATSLEGLLRRLAPANATDAYLVRTLIYENLLQGSFALLGDAGGLDLSAPIECVSPKGSESFACAATVADRDAVLTTLAARELGDDAGVAVPLSLATEFAGLPLTLGSLPVMLHSLIEAPEDELEPDDSPQIAAERLRLTRTIAGHQLEYYATVELHENRLIVDSEHYLFVGDRLLVFSGSDLAEQLLREPPSGASTLAADPEFAKAVAGWRDGVALQAVDFSGDLGLPEVALEVVLDNEGLEFSARAIGDHQSIGQFGDLERLLPDQHVAAASVALEPDALREYFEDADLDRCAGHGSGVAPASPPAAGVQACGLSADDKLPPLELAEAAPAVLLGWYPEVGSALWQDWVLVMPIDAGLKAAMKRQRVPTPAAGELLEHAGLFFVSRDGALIVASTRALAEDAKDSPLARAGIEGPRRFAAFSLDGQRAAAVVRALAERYSGDRRADYLRLVATVIGLVQRVQLRGEWTHNSADDGVLTASLALNLAESEEQLALIDRWLASPEVGNASKLPRRLSQADTDSGLAYVIQVDDAEHFARSAVPKDNPRMSVEVLGPDQLRLRVLPSRAVPSNTVHVLTAEQRERLLGSDNMVRAKDQKIRDVANQLRIAGDDVATVAAVVSWVHQKVHYEITPNSLDAVTILERGQGDCTEYALLTVTILRAAGIPARLQEGMAASGDEMVAHAWVAWHDGTRWREVDPTAGTASVSAGHLEIEVVDVLAMISLGQFEVTAIEQIEP</sequence>
<comment type="caution">
    <text evidence="3">The sequence shown here is derived from an EMBL/GenBank/DDBJ whole genome shotgun (WGS) entry which is preliminary data.</text>
</comment>
<dbReference type="PANTHER" id="PTHR33490">
    <property type="entry name" value="BLR5614 PROTEIN-RELATED"/>
    <property type="match status" value="1"/>
</dbReference>
<evidence type="ECO:0000313" key="4">
    <source>
        <dbReference type="Proteomes" id="UP000238823"/>
    </source>
</evidence>
<name>A0A2S9XFE9_9BACT</name>
<dbReference type="Gene3D" id="3.10.620.30">
    <property type="match status" value="1"/>
</dbReference>
<evidence type="ECO:0000259" key="2">
    <source>
        <dbReference type="SMART" id="SM00460"/>
    </source>
</evidence>
<dbReference type="InterPro" id="IPR002931">
    <property type="entry name" value="Transglutaminase-like"/>
</dbReference>
<evidence type="ECO:0000313" key="3">
    <source>
        <dbReference type="EMBL" id="PRP91589.1"/>
    </source>
</evidence>
<dbReference type="Pfam" id="PF01841">
    <property type="entry name" value="Transglut_core"/>
    <property type="match status" value="1"/>
</dbReference>
<dbReference type="SUPFAM" id="SSF54001">
    <property type="entry name" value="Cysteine proteinases"/>
    <property type="match status" value="1"/>
</dbReference>
<proteinExistence type="predicted"/>
<organism evidence="3 4">
    <name type="scientific">Enhygromyxa salina</name>
    <dbReference type="NCBI Taxonomy" id="215803"/>
    <lineage>
        <taxon>Bacteria</taxon>
        <taxon>Pseudomonadati</taxon>
        <taxon>Myxococcota</taxon>
        <taxon>Polyangia</taxon>
        <taxon>Nannocystales</taxon>
        <taxon>Nannocystaceae</taxon>
        <taxon>Enhygromyxa</taxon>
    </lineage>
</organism>
<reference evidence="3 4" key="1">
    <citation type="submission" date="2018-03" db="EMBL/GenBank/DDBJ databases">
        <title>Draft Genome Sequences of the Obligatory Marine Myxobacteria Enhygromyxa salina SWB007.</title>
        <authorList>
            <person name="Poehlein A."/>
            <person name="Moghaddam J.A."/>
            <person name="Harms H."/>
            <person name="Alanjari M."/>
            <person name="Koenig G.M."/>
            <person name="Daniel R."/>
            <person name="Schaeberle T.F."/>
        </authorList>
    </citation>
    <scope>NUCLEOTIDE SEQUENCE [LARGE SCALE GENOMIC DNA]</scope>
    <source>
        <strain evidence="3 4">SWB007</strain>
    </source>
</reference>
<dbReference type="AlphaFoldDB" id="A0A2S9XFE9"/>
<gene>
    <name evidence="3" type="ORF">ENSA7_82100</name>
</gene>
<dbReference type="PANTHER" id="PTHR33490:SF3">
    <property type="entry name" value="CONSERVED INTEGRAL MEMBRANE PROTEIN"/>
    <property type="match status" value="1"/>
</dbReference>
<feature type="domain" description="Transglutaminase-like" evidence="2">
    <location>
        <begin position="804"/>
        <end position="864"/>
    </location>
</feature>
<evidence type="ECO:0000256" key="1">
    <source>
        <dbReference type="SAM" id="MobiDB-lite"/>
    </source>
</evidence>
<dbReference type="InterPro" id="IPR038765">
    <property type="entry name" value="Papain-like_cys_pep_sf"/>
</dbReference>
<dbReference type="EMBL" id="PVNL01000172">
    <property type="protein sequence ID" value="PRP91589.1"/>
    <property type="molecule type" value="Genomic_DNA"/>
</dbReference>
<protein>
    <submittedName>
        <fullName evidence="3">Transglutaminase-like superfamily protein</fullName>
    </submittedName>
</protein>